<protein>
    <submittedName>
        <fullName evidence="1">Uncharacterized protein</fullName>
    </submittedName>
</protein>
<evidence type="ECO:0000313" key="1">
    <source>
        <dbReference type="EMBL" id="OYD59583.1"/>
    </source>
</evidence>
<evidence type="ECO:0000313" key="2">
    <source>
        <dbReference type="Proteomes" id="UP000215059"/>
    </source>
</evidence>
<gene>
    <name evidence="1" type="ORF">CGZ90_06755</name>
</gene>
<keyword evidence="2" id="KW-1185">Reference proteome</keyword>
<accession>A0A235FF13</accession>
<dbReference type="OrthoDB" id="2971618at2"/>
<dbReference type="EMBL" id="NOII01000001">
    <property type="protein sequence ID" value="OYD59583.1"/>
    <property type="molecule type" value="Genomic_DNA"/>
</dbReference>
<dbReference type="Proteomes" id="UP000215059">
    <property type="component" value="Unassembled WGS sequence"/>
</dbReference>
<comment type="caution">
    <text evidence="1">The sequence shown here is derived from an EMBL/GenBank/DDBJ whole genome shotgun (WGS) entry which is preliminary data.</text>
</comment>
<name>A0A235FF13_9BACL</name>
<reference evidence="1 2" key="1">
    <citation type="submission" date="2017-07" db="EMBL/GenBank/DDBJ databases">
        <title>Fictibacillus sp. nov. GDSW-R2A3 Genome sequencing and assembly.</title>
        <authorList>
            <person name="Mayilraj S."/>
        </authorList>
    </citation>
    <scope>NUCLEOTIDE SEQUENCE [LARGE SCALE GENOMIC DNA]</scope>
    <source>
        <strain evidence="1 2">GDSW-R2A3</strain>
    </source>
</reference>
<sequence length="60" mass="7115">MAKLQVCFEMKHEGNKRTNGNIVFQMDIKQKRLHELVQRKIARQFNCPISFITITNILIQ</sequence>
<dbReference type="AlphaFoldDB" id="A0A235FF13"/>
<dbReference type="RefSeq" id="WP_094251544.1">
    <property type="nucleotide sequence ID" value="NZ_JBHLXL010000001.1"/>
</dbReference>
<proteinExistence type="predicted"/>
<organism evidence="1 2">
    <name type="scientific">Fictibacillus aquaticus</name>
    <dbReference type="NCBI Taxonomy" id="2021314"/>
    <lineage>
        <taxon>Bacteria</taxon>
        <taxon>Bacillati</taxon>
        <taxon>Bacillota</taxon>
        <taxon>Bacilli</taxon>
        <taxon>Bacillales</taxon>
        <taxon>Fictibacillaceae</taxon>
        <taxon>Fictibacillus</taxon>
    </lineage>
</organism>